<accession>A0A8S3BG80</accession>
<evidence type="ECO:0000313" key="1">
    <source>
        <dbReference type="EMBL" id="CAF4206197.1"/>
    </source>
</evidence>
<dbReference type="AlphaFoldDB" id="A0A8S3BG80"/>
<dbReference type="EMBL" id="CAJOBI010019385">
    <property type="protein sequence ID" value="CAF4206197.1"/>
    <property type="molecule type" value="Genomic_DNA"/>
</dbReference>
<proteinExistence type="predicted"/>
<evidence type="ECO:0000313" key="3">
    <source>
        <dbReference type="Proteomes" id="UP000681720"/>
    </source>
</evidence>
<name>A0A8S3BG80_9BILA</name>
<reference evidence="2" key="1">
    <citation type="submission" date="2021-02" db="EMBL/GenBank/DDBJ databases">
        <authorList>
            <person name="Nowell W R."/>
        </authorList>
    </citation>
    <scope>NUCLEOTIDE SEQUENCE</scope>
</reference>
<dbReference type="Proteomes" id="UP000681720">
    <property type="component" value="Unassembled WGS sequence"/>
</dbReference>
<comment type="caution">
    <text evidence="2">The sequence shown here is derived from an EMBL/GenBank/DDBJ whole genome shotgun (WGS) entry which is preliminary data.</text>
</comment>
<gene>
    <name evidence="2" type="ORF">GIL414_LOCUS47784</name>
    <name evidence="1" type="ORF">SMN809_LOCUS22109</name>
</gene>
<dbReference type="Proteomes" id="UP000676336">
    <property type="component" value="Unassembled WGS sequence"/>
</dbReference>
<dbReference type="EMBL" id="CAJOBJ010153382">
    <property type="protein sequence ID" value="CAF4815871.1"/>
    <property type="molecule type" value="Genomic_DNA"/>
</dbReference>
<organism evidence="2 3">
    <name type="scientific">Rotaria magnacalcarata</name>
    <dbReference type="NCBI Taxonomy" id="392030"/>
    <lineage>
        <taxon>Eukaryota</taxon>
        <taxon>Metazoa</taxon>
        <taxon>Spiralia</taxon>
        <taxon>Gnathifera</taxon>
        <taxon>Rotifera</taxon>
        <taxon>Eurotatoria</taxon>
        <taxon>Bdelloidea</taxon>
        <taxon>Philodinida</taxon>
        <taxon>Philodinidae</taxon>
        <taxon>Rotaria</taxon>
    </lineage>
</organism>
<sequence>MATLEEELLPILDNVSSYSGDAFYKLVKDYVGIVE</sequence>
<evidence type="ECO:0000313" key="2">
    <source>
        <dbReference type="EMBL" id="CAF4815871.1"/>
    </source>
</evidence>
<feature type="non-terminal residue" evidence="2">
    <location>
        <position position="35"/>
    </location>
</feature>
<protein>
    <submittedName>
        <fullName evidence="2">Uncharacterized protein</fullName>
    </submittedName>
</protein>